<dbReference type="InterPro" id="IPR039776">
    <property type="entry name" value="Pds5"/>
</dbReference>
<evidence type="ECO:0000313" key="8">
    <source>
        <dbReference type="WBParaSite" id="PSAMB.scaffold909size38770.g9742.t2"/>
    </source>
</evidence>
<evidence type="ECO:0000256" key="1">
    <source>
        <dbReference type="ARBA" id="ARBA00004123"/>
    </source>
</evidence>
<protein>
    <submittedName>
        <fullName evidence="8">Uncharacterized protein</fullName>
    </submittedName>
</protein>
<dbReference type="GO" id="GO:0005634">
    <property type="term" value="C:nucleus"/>
    <property type="evidence" value="ECO:0007669"/>
    <property type="project" value="UniProtKB-SubCell"/>
</dbReference>
<dbReference type="SUPFAM" id="SSF48371">
    <property type="entry name" value="ARM repeat"/>
    <property type="match status" value="2"/>
</dbReference>
<dbReference type="CDD" id="cd19953">
    <property type="entry name" value="PDS5"/>
    <property type="match status" value="1"/>
</dbReference>
<keyword evidence="5" id="KW-0131">Cell cycle</keyword>
<feature type="compositionally biased region" description="Polar residues" evidence="6">
    <location>
        <begin position="1358"/>
        <end position="1372"/>
    </location>
</feature>
<dbReference type="Gene3D" id="1.25.10.10">
    <property type="entry name" value="Leucine-rich Repeat Variant"/>
    <property type="match status" value="2"/>
</dbReference>
<accession>A0A914XM21</accession>
<feature type="compositionally biased region" description="Low complexity" evidence="6">
    <location>
        <begin position="1321"/>
        <end position="1335"/>
    </location>
</feature>
<feature type="compositionally biased region" description="Basic and acidic residues" evidence="6">
    <location>
        <begin position="1166"/>
        <end position="1182"/>
    </location>
</feature>
<dbReference type="GO" id="GO:0051301">
    <property type="term" value="P:cell division"/>
    <property type="evidence" value="ECO:0007669"/>
    <property type="project" value="UniProtKB-KW"/>
</dbReference>
<dbReference type="GO" id="GO:0007064">
    <property type="term" value="P:mitotic sister chromatid cohesion"/>
    <property type="evidence" value="ECO:0007669"/>
    <property type="project" value="InterPro"/>
</dbReference>
<evidence type="ECO:0000313" key="7">
    <source>
        <dbReference type="Proteomes" id="UP000887566"/>
    </source>
</evidence>
<comment type="subcellular location">
    <subcellularLocation>
        <location evidence="1">Nucleus</location>
    </subcellularLocation>
</comment>
<dbReference type="WBParaSite" id="PSAMB.scaffold909size38770.g9742.t2">
    <property type="protein sequence ID" value="PSAMB.scaffold909size38770.g9742.t2"/>
    <property type="gene ID" value="PSAMB.scaffold909size38770.g9742"/>
</dbReference>
<evidence type="ECO:0000256" key="3">
    <source>
        <dbReference type="ARBA" id="ARBA00022776"/>
    </source>
</evidence>
<dbReference type="InterPro" id="IPR011989">
    <property type="entry name" value="ARM-like"/>
</dbReference>
<feature type="compositionally biased region" description="Basic and acidic residues" evidence="6">
    <location>
        <begin position="1307"/>
        <end position="1320"/>
    </location>
</feature>
<sequence length="1428" mass="160084">MGKTLEVQYPPTCQPIGPSHSNNELVRRLRLLANALQEADQDAPTADKYKGLAIHLAQPKMLENSSREVRVLLACCIADLFRIFAPDAPYGDPSQLKDVLLFLIRTLRGLDNPNDPQFRRYYYLLENLALVKTLQMALELGDDAQGVLKQLIKCAFSVVKPGEEHESKIQSLLMDIIVPLIQGVDQISPVVLDAVFYFIVNPQKTQNCEAYNMAKDLLQRCQTSFEPCVQVFFNQALLTGSLPESELVGQNKMYDLIYELYEIVPDMLYSVLPQLEYKFHTENDKERLLVVDLVGRLFHAPKSTVAEDNPTLWNGYLGRFNDRKFEIRLRCVEHAQFLLVNQPALRGQVSEALMQRSHDTEESIRLAVVVAITAAAKKKFESVNDRLFENLAERARDKKPKVRREALLNLGTLYRKVLCSDEFSDSERNSLKWVRSKILYVYYQQSLEDRLLVEKLVCSCLVPYNLEAERRMTVLFETYCSLDENACKAFNQIIRQQSNVRTLVRQLLELHKGEENSERDSQIAAKLRKLADCHADPARCLESLKRFYEFVSADQRALQLLEYIVGTSYTTKKVEDAVKEIFGKFGADANVKTLLERTAPLMIDTDAIEVLVERVRNCVIKGDANVGATNDSAVDSGLKLLLVLSESFPYTFRCEKTMNMLIELLKFDHPFAGEVAIQVFANIGPDSDHKFDGIYGSLMPELCDIAKNGTPRQAKYAVRCIAKLSEAPTDIFRQIIDSVEPNVQLDHPKATTALKALGAIADIAPLAFRADMKKLIKDAIVSDIVLSAGSHDDDERHVKSWVAAEDLSPQCAAKSWVAAEDLSPQCAAKVAGIKFMVRYLVGVKTNDDSMVSKTLKMLSAIVEAKGDIHYDNKISEAEKSYMRLTAGVCVLKLAEEAAFCPLISHEYFQVVAELISDECAEVRQRFALRLHKGLSLIRLPIEYMAMFSLAPLFKGEGHKTFRNQIRNCVNINVTKRRELLRKRPDLQQRLPYYMPEYCMAYAVHLLAHNKRLRRHDDIGALSELKECLWLLLEVFWSLKDQANNFQFLYRLFQDIKDSVDKQKAADEAAAQEQNKKMWALCDVSMLLLVYRVNVVIKDTPAKSVLSTRYFERHQSNTTVYVPAEVMDDEKRKFGKHRPTVASIKDESKLSTTARGKKRRASSKYPKVIDEVPAKQVKREDSARQQPRRTAKSDVKIERDESDDDDDDDDDDDSASSPSVASPRRSVRAVDDEPATPTKPVRGGRRTKNDSSVASAAASSPKTSKAATTPKRGRSSRASKVVVNGKSTADDSDSDSDDEPLAPASPKKSRDTSKSPKKSRDSSQSPQKSRGSSQSPKKSRGPSPSPKKGVGKKAANGASTPKSPRQPTKSATPVKTAPARKTATLAKSPPKKQAKSDAETKRKAVKSSAVAAKKLSASPAQKRTLRKRK</sequence>
<evidence type="ECO:0000256" key="4">
    <source>
        <dbReference type="ARBA" id="ARBA00023242"/>
    </source>
</evidence>
<feature type="compositionally biased region" description="Low complexity" evidence="6">
    <location>
        <begin position="1405"/>
        <end position="1419"/>
    </location>
</feature>
<dbReference type="Pfam" id="PF20168">
    <property type="entry name" value="PDS5"/>
    <property type="match status" value="1"/>
</dbReference>
<dbReference type="PANTHER" id="PTHR12663:SF0">
    <property type="entry name" value="PRECOCIOUS DISSOCIATION OF SISTERS 5, ISOFORM A"/>
    <property type="match status" value="1"/>
</dbReference>
<dbReference type="PANTHER" id="PTHR12663">
    <property type="entry name" value="ANDROGEN INDUCED INHIBITOR OF PROLIFERATION AS3 / PDS5-RELATED"/>
    <property type="match status" value="1"/>
</dbReference>
<dbReference type="GO" id="GO:0006281">
    <property type="term" value="P:DNA repair"/>
    <property type="evidence" value="ECO:0007669"/>
    <property type="project" value="TreeGrafter"/>
</dbReference>
<feature type="compositionally biased region" description="Low complexity" evidence="6">
    <location>
        <begin position="1250"/>
        <end position="1269"/>
    </location>
</feature>
<keyword evidence="7" id="KW-1185">Reference proteome</keyword>
<dbReference type="GO" id="GO:0000785">
    <property type="term" value="C:chromatin"/>
    <property type="evidence" value="ECO:0007669"/>
    <property type="project" value="TreeGrafter"/>
</dbReference>
<feature type="region of interest" description="Disordered" evidence="6">
    <location>
        <begin position="1130"/>
        <end position="1428"/>
    </location>
</feature>
<keyword evidence="3" id="KW-0498">Mitosis</keyword>
<reference evidence="8" key="1">
    <citation type="submission" date="2022-11" db="UniProtKB">
        <authorList>
            <consortium name="WormBaseParasite"/>
        </authorList>
    </citation>
    <scope>IDENTIFICATION</scope>
</reference>
<proteinExistence type="predicted"/>
<feature type="compositionally biased region" description="Low complexity" evidence="6">
    <location>
        <begin position="1345"/>
        <end position="1357"/>
    </location>
</feature>
<feature type="compositionally biased region" description="Acidic residues" evidence="6">
    <location>
        <begin position="1199"/>
        <end position="1213"/>
    </location>
</feature>
<name>A0A914XM21_9BILA</name>
<organism evidence="7 8">
    <name type="scientific">Plectus sambesii</name>
    <dbReference type="NCBI Taxonomy" id="2011161"/>
    <lineage>
        <taxon>Eukaryota</taxon>
        <taxon>Metazoa</taxon>
        <taxon>Ecdysozoa</taxon>
        <taxon>Nematoda</taxon>
        <taxon>Chromadorea</taxon>
        <taxon>Plectida</taxon>
        <taxon>Plectina</taxon>
        <taxon>Plectoidea</taxon>
        <taxon>Plectidae</taxon>
        <taxon>Plectus</taxon>
    </lineage>
</organism>
<keyword evidence="4" id="KW-0539">Nucleus</keyword>
<evidence type="ECO:0000256" key="6">
    <source>
        <dbReference type="SAM" id="MobiDB-lite"/>
    </source>
</evidence>
<dbReference type="Proteomes" id="UP000887566">
    <property type="component" value="Unplaced"/>
</dbReference>
<evidence type="ECO:0000256" key="5">
    <source>
        <dbReference type="ARBA" id="ARBA00023306"/>
    </source>
</evidence>
<feature type="compositionally biased region" description="Acidic residues" evidence="6">
    <location>
        <begin position="1289"/>
        <end position="1299"/>
    </location>
</feature>
<evidence type="ECO:0000256" key="2">
    <source>
        <dbReference type="ARBA" id="ARBA00022618"/>
    </source>
</evidence>
<dbReference type="InterPro" id="IPR016024">
    <property type="entry name" value="ARM-type_fold"/>
</dbReference>
<keyword evidence="2" id="KW-0132">Cell division</keyword>
<feature type="compositionally biased region" description="Low complexity" evidence="6">
    <location>
        <begin position="1214"/>
        <end position="1223"/>
    </location>
</feature>